<dbReference type="InParanoid" id="Q22W41"/>
<evidence type="ECO:0000313" key="3">
    <source>
        <dbReference type="Proteomes" id="UP000009168"/>
    </source>
</evidence>
<sequence>MASGQEIVDRILKTYGVEFDSTVSGKLNEFMIRYTIDILRLAKNYSIFEQKDTFSLIEVRQAIKLMKENKGVAFDEMQSIFKQMSTQNLEEDIQKTSIYNQIFQYDENALLKWQLKTEISEEMREEIERRKIENKKIQQEKKDNPDIFKEEVRFGNQQPVQTYTKPAVEEDDDYE</sequence>
<dbReference type="GeneID" id="7833973"/>
<protein>
    <submittedName>
        <fullName evidence="2">Transcription initiation factor IID, 31 kDa subunit</fullName>
    </submittedName>
</protein>
<feature type="compositionally biased region" description="Polar residues" evidence="1">
    <location>
        <begin position="155"/>
        <end position="164"/>
    </location>
</feature>
<organism evidence="2 3">
    <name type="scientific">Tetrahymena thermophila (strain SB210)</name>
    <dbReference type="NCBI Taxonomy" id="312017"/>
    <lineage>
        <taxon>Eukaryota</taxon>
        <taxon>Sar</taxon>
        <taxon>Alveolata</taxon>
        <taxon>Ciliophora</taxon>
        <taxon>Intramacronucleata</taxon>
        <taxon>Oligohymenophorea</taxon>
        <taxon>Hymenostomatida</taxon>
        <taxon>Tetrahymenina</taxon>
        <taxon>Tetrahymenidae</taxon>
        <taxon>Tetrahymena</taxon>
    </lineage>
</organism>
<dbReference type="InterPro" id="IPR003162">
    <property type="entry name" value="TFIID-31"/>
</dbReference>
<dbReference type="HOGENOM" id="CLU_1535577_0_0_1"/>
<feature type="compositionally biased region" description="Basic and acidic residues" evidence="1">
    <location>
        <begin position="130"/>
        <end position="153"/>
    </location>
</feature>
<reference evidence="3" key="1">
    <citation type="journal article" date="2006" name="PLoS Biol.">
        <title>Macronuclear genome sequence of the ciliate Tetrahymena thermophila, a model eukaryote.</title>
        <authorList>
            <person name="Eisen J.A."/>
            <person name="Coyne R.S."/>
            <person name="Wu M."/>
            <person name="Wu D."/>
            <person name="Thiagarajan M."/>
            <person name="Wortman J.R."/>
            <person name="Badger J.H."/>
            <person name="Ren Q."/>
            <person name="Amedeo P."/>
            <person name="Jones K.M."/>
            <person name="Tallon L.J."/>
            <person name="Delcher A.L."/>
            <person name="Salzberg S.L."/>
            <person name="Silva J.C."/>
            <person name="Haas B.J."/>
            <person name="Majoros W.H."/>
            <person name="Farzad M."/>
            <person name="Carlton J.M."/>
            <person name="Smith R.K. Jr."/>
            <person name="Garg J."/>
            <person name="Pearlman R.E."/>
            <person name="Karrer K.M."/>
            <person name="Sun L."/>
            <person name="Manning G."/>
            <person name="Elde N.C."/>
            <person name="Turkewitz A.P."/>
            <person name="Asai D.J."/>
            <person name="Wilkes D.E."/>
            <person name="Wang Y."/>
            <person name="Cai H."/>
            <person name="Collins K."/>
            <person name="Stewart B.A."/>
            <person name="Lee S.R."/>
            <person name="Wilamowska K."/>
            <person name="Weinberg Z."/>
            <person name="Ruzzo W.L."/>
            <person name="Wloga D."/>
            <person name="Gaertig J."/>
            <person name="Frankel J."/>
            <person name="Tsao C.-C."/>
            <person name="Gorovsky M.A."/>
            <person name="Keeling P.J."/>
            <person name="Waller R.F."/>
            <person name="Patron N.J."/>
            <person name="Cherry J.M."/>
            <person name="Stover N.A."/>
            <person name="Krieger C.J."/>
            <person name="del Toro C."/>
            <person name="Ryder H.F."/>
            <person name="Williamson S.C."/>
            <person name="Barbeau R.A."/>
            <person name="Hamilton E.P."/>
            <person name="Orias E."/>
        </authorList>
    </citation>
    <scope>NUCLEOTIDE SEQUENCE [LARGE SCALE GENOMIC DNA]</scope>
    <source>
        <strain evidence="3">SB210</strain>
    </source>
</reference>
<dbReference type="InterPro" id="IPR009072">
    <property type="entry name" value="Histone-fold"/>
</dbReference>
<dbReference type="RefSeq" id="XP_001009821.2">
    <property type="nucleotide sequence ID" value="XM_001009821.3"/>
</dbReference>
<name>Q22W41_TETTS</name>
<dbReference type="Proteomes" id="UP000009168">
    <property type="component" value="Unassembled WGS sequence"/>
</dbReference>
<dbReference type="KEGG" id="tet:TTHERM_00160910"/>
<dbReference type="AlphaFoldDB" id="Q22W41"/>
<proteinExistence type="predicted"/>
<dbReference type="SUPFAM" id="SSF47113">
    <property type="entry name" value="Histone-fold"/>
    <property type="match status" value="1"/>
</dbReference>
<dbReference type="EMBL" id="GG662820">
    <property type="protein sequence ID" value="EAR89576.2"/>
    <property type="molecule type" value="Genomic_DNA"/>
</dbReference>
<accession>Q22W41</accession>
<evidence type="ECO:0000313" key="2">
    <source>
        <dbReference type="EMBL" id="EAR89576.2"/>
    </source>
</evidence>
<feature type="region of interest" description="Disordered" evidence="1">
    <location>
        <begin position="130"/>
        <end position="175"/>
    </location>
</feature>
<dbReference type="GO" id="GO:0006352">
    <property type="term" value="P:DNA-templated transcription initiation"/>
    <property type="evidence" value="ECO:0007669"/>
    <property type="project" value="InterPro"/>
</dbReference>
<evidence type="ECO:0000256" key="1">
    <source>
        <dbReference type="SAM" id="MobiDB-lite"/>
    </source>
</evidence>
<dbReference type="Pfam" id="PF02291">
    <property type="entry name" value="TFIID-31kDa"/>
    <property type="match status" value="1"/>
</dbReference>
<dbReference type="Gene3D" id="1.10.20.10">
    <property type="entry name" value="Histone, subunit A"/>
    <property type="match status" value="1"/>
</dbReference>
<gene>
    <name evidence="2" type="ORF">TTHERM_00160910</name>
</gene>
<dbReference type="GO" id="GO:0046982">
    <property type="term" value="F:protein heterodimerization activity"/>
    <property type="evidence" value="ECO:0007669"/>
    <property type="project" value="InterPro"/>
</dbReference>
<keyword evidence="3" id="KW-1185">Reference proteome</keyword>